<gene>
    <name evidence="1" type="ORF">BJ508DRAFT_334358</name>
</gene>
<keyword evidence="2" id="KW-1185">Reference proteome</keyword>
<sequence length="520" mass="60473">MAGKEDTNMGGRSILMHALQLACMPVYGIHNTMLTSDVETIRHIYEYYRDARECRRKMYAKQELEFWLCRLGEIQRRVDISEEDIQEPKTETQETNATSHPLALADGTIMHLLGMHQDASDILKTYTTFTLQDVARQRYEAGSRRPDFTLYERTEISYASSRPVTSTEQNRILLSIYGLYYAADIVRVERVFKNKTFRLPVNAQRDLLDIPAVKFRSTPEALMDPYMGYHCEKELLWNAYDDIWQLEAISAMFLYFQSRLSKPLFDLRDKLWKELEDERKKEGSYFTLNPQKKYSTAKKYESKAFGHIMGMYGVRGIWHRYGCKTTDSRIISQEHEEFTKANVENGHDSTKRTRLVCHIGGDSQHVLETQSNWPSPDGVKLLLQTPITSFDIGDKTYEYLLVPNHIAADLWETAKSSFRYDEFDDVEQRAIRIYGAKSRALELYAPQKRIADSKTWFGFDESCIQDRINYPEEVSPWWTSIGGGFEGFEDKYVLRFDLGVWDEARLKGWGFGMPIIGVPN</sequence>
<evidence type="ECO:0000313" key="2">
    <source>
        <dbReference type="Proteomes" id="UP000275078"/>
    </source>
</evidence>
<accession>A0A3N4HKR4</accession>
<protein>
    <submittedName>
        <fullName evidence="1">Uncharacterized protein</fullName>
    </submittedName>
</protein>
<dbReference type="EMBL" id="ML119832">
    <property type="protein sequence ID" value="RPA73138.1"/>
    <property type="molecule type" value="Genomic_DNA"/>
</dbReference>
<evidence type="ECO:0000313" key="1">
    <source>
        <dbReference type="EMBL" id="RPA73138.1"/>
    </source>
</evidence>
<proteinExistence type="predicted"/>
<reference evidence="1 2" key="1">
    <citation type="journal article" date="2018" name="Nat. Ecol. Evol.">
        <title>Pezizomycetes genomes reveal the molecular basis of ectomycorrhizal truffle lifestyle.</title>
        <authorList>
            <person name="Murat C."/>
            <person name="Payen T."/>
            <person name="Noel B."/>
            <person name="Kuo A."/>
            <person name="Morin E."/>
            <person name="Chen J."/>
            <person name="Kohler A."/>
            <person name="Krizsan K."/>
            <person name="Balestrini R."/>
            <person name="Da Silva C."/>
            <person name="Montanini B."/>
            <person name="Hainaut M."/>
            <person name="Levati E."/>
            <person name="Barry K.W."/>
            <person name="Belfiori B."/>
            <person name="Cichocki N."/>
            <person name="Clum A."/>
            <person name="Dockter R.B."/>
            <person name="Fauchery L."/>
            <person name="Guy J."/>
            <person name="Iotti M."/>
            <person name="Le Tacon F."/>
            <person name="Lindquist E.A."/>
            <person name="Lipzen A."/>
            <person name="Malagnac F."/>
            <person name="Mello A."/>
            <person name="Molinier V."/>
            <person name="Miyauchi S."/>
            <person name="Poulain J."/>
            <person name="Riccioni C."/>
            <person name="Rubini A."/>
            <person name="Sitrit Y."/>
            <person name="Splivallo R."/>
            <person name="Traeger S."/>
            <person name="Wang M."/>
            <person name="Zifcakova L."/>
            <person name="Wipf D."/>
            <person name="Zambonelli A."/>
            <person name="Paolocci F."/>
            <person name="Nowrousian M."/>
            <person name="Ottonello S."/>
            <person name="Baldrian P."/>
            <person name="Spatafora J.W."/>
            <person name="Henrissat B."/>
            <person name="Nagy L.G."/>
            <person name="Aury J.M."/>
            <person name="Wincker P."/>
            <person name="Grigoriev I.V."/>
            <person name="Bonfante P."/>
            <person name="Martin F.M."/>
        </authorList>
    </citation>
    <scope>NUCLEOTIDE SEQUENCE [LARGE SCALE GENOMIC DNA]</scope>
    <source>
        <strain evidence="1 2">RN42</strain>
    </source>
</reference>
<name>A0A3N4HKR4_ASCIM</name>
<organism evidence="1 2">
    <name type="scientific">Ascobolus immersus RN42</name>
    <dbReference type="NCBI Taxonomy" id="1160509"/>
    <lineage>
        <taxon>Eukaryota</taxon>
        <taxon>Fungi</taxon>
        <taxon>Dikarya</taxon>
        <taxon>Ascomycota</taxon>
        <taxon>Pezizomycotina</taxon>
        <taxon>Pezizomycetes</taxon>
        <taxon>Pezizales</taxon>
        <taxon>Ascobolaceae</taxon>
        <taxon>Ascobolus</taxon>
    </lineage>
</organism>
<dbReference type="AlphaFoldDB" id="A0A3N4HKR4"/>
<dbReference type="Proteomes" id="UP000275078">
    <property type="component" value="Unassembled WGS sequence"/>
</dbReference>